<comment type="caution">
    <text evidence="2">The sequence shown here is derived from an EMBL/GenBank/DDBJ whole genome shotgun (WGS) entry which is preliminary data.</text>
</comment>
<dbReference type="Proteomes" id="UP001607303">
    <property type="component" value="Unassembled WGS sequence"/>
</dbReference>
<dbReference type="EMBL" id="JAYRBN010000056">
    <property type="protein sequence ID" value="KAL2743576.1"/>
    <property type="molecule type" value="Genomic_DNA"/>
</dbReference>
<accession>A0ABD2CES6</accession>
<gene>
    <name evidence="2" type="ORF">V1477_009065</name>
</gene>
<proteinExistence type="predicted"/>
<evidence type="ECO:0000313" key="2">
    <source>
        <dbReference type="EMBL" id="KAL2743576.1"/>
    </source>
</evidence>
<protein>
    <submittedName>
        <fullName evidence="2">Uncharacterized protein</fullName>
    </submittedName>
</protein>
<evidence type="ECO:0000313" key="3">
    <source>
        <dbReference type="Proteomes" id="UP001607303"/>
    </source>
</evidence>
<organism evidence="2 3">
    <name type="scientific">Vespula maculifrons</name>
    <name type="common">Eastern yellow jacket</name>
    <name type="synonym">Wasp</name>
    <dbReference type="NCBI Taxonomy" id="7453"/>
    <lineage>
        <taxon>Eukaryota</taxon>
        <taxon>Metazoa</taxon>
        <taxon>Ecdysozoa</taxon>
        <taxon>Arthropoda</taxon>
        <taxon>Hexapoda</taxon>
        <taxon>Insecta</taxon>
        <taxon>Pterygota</taxon>
        <taxon>Neoptera</taxon>
        <taxon>Endopterygota</taxon>
        <taxon>Hymenoptera</taxon>
        <taxon>Apocrita</taxon>
        <taxon>Aculeata</taxon>
        <taxon>Vespoidea</taxon>
        <taxon>Vespidae</taxon>
        <taxon>Vespinae</taxon>
        <taxon>Vespula</taxon>
    </lineage>
</organism>
<reference evidence="2 3" key="1">
    <citation type="journal article" date="2024" name="Ann. Entomol. Soc. Am.">
        <title>Genomic analyses of the southern and eastern yellowjacket wasps (Hymenoptera: Vespidae) reveal evolutionary signatures of social life.</title>
        <authorList>
            <person name="Catto M.A."/>
            <person name="Caine P.B."/>
            <person name="Orr S.E."/>
            <person name="Hunt B.G."/>
            <person name="Goodisman M.A.D."/>
        </authorList>
    </citation>
    <scope>NUCLEOTIDE SEQUENCE [LARGE SCALE GENOMIC DNA]</scope>
    <source>
        <strain evidence="2">232</strain>
        <tissue evidence="2">Head and thorax</tissue>
    </source>
</reference>
<name>A0ABD2CES6_VESMC</name>
<sequence length="70" mass="7949">MENSGDGHGNCHWSDFIGFLVEAFGIGTATARSRDKTGIRRAGLSNTVDSDFRYTSKQRPRPFFPRDRRK</sequence>
<feature type="region of interest" description="Disordered" evidence="1">
    <location>
        <begin position="50"/>
        <end position="70"/>
    </location>
</feature>
<dbReference type="AlphaFoldDB" id="A0ABD2CES6"/>
<evidence type="ECO:0000256" key="1">
    <source>
        <dbReference type="SAM" id="MobiDB-lite"/>
    </source>
</evidence>
<keyword evidence="3" id="KW-1185">Reference proteome</keyword>